<dbReference type="InterPro" id="IPR043129">
    <property type="entry name" value="ATPase_NBD"/>
</dbReference>
<dbReference type="PANTHER" id="PTHR42749">
    <property type="entry name" value="CELL SHAPE-DETERMINING PROTEIN MREB"/>
    <property type="match status" value="1"/>
</dbReference>
<organism evidence="1 2">
    <name type="scientific">Aspergillus sclerotioniger CBS 115572</name>
    <dbReference type="NCBI Taxonomy" id="1450535"/>
    <lineage>
        <taxon>Eukaryota</taxon>
        <taxon>Fungi</taxon>
        <taxon>Dikarya</taxon>
        <taxon>Ascomycota</taxon>
        <taxon>Pezizomycotina</taxon>
        <taxon>Eurotiomycetes</taxon>
        <taxon>Eurotiomycetidae</taxon>
        <taxon>Eurotiales</taxon>
        <taxon>Aspergillaceae</taxon>
        <taxon>Aspergillus</taxon>
        <taxon>Aspergillus subgen. Circumdati</taxon>
    </lineage>
</organism>
<sequence length="476" mass="52901">MACAQKIVMAVDLGVTHTVVAFRHPSENDVRFVDSWPGSSSQQWVYSRLVPSRIAYPEDNCSPQITWGLGVGPNHVAVSCMKLLLEETVRIKVIEAQANWDQSIGIFRQPGGRSPIRIVGDFLRLVREHSERYIDSYCNHMLLQKLPIQLVFTVPATWSKNAVVSLREAFLLAGFQQGGGNDFLVLTEPEAVLTTILADPNNRVKNGQAVMICDLGGETLDIGTFVVEQKKPAVCRALTQHTELLCTNARICQASNEVLSDELVEGFQDLELGTNASSNCESASRRFTNSSKGAEVKAQLPANSPDMLGLQYHLTIDALPILGQQIAIAGWRSHSRTIEHIFITGKSTHSEYIADRIERGLERLYKPIHRLKFPESTIATGAALWASDYIRLVKDSYYHYGIANRVSNIEYMDFSEGLGNGPEVLWFLGKGDKFSVHATSNFCLPYKIATEDEDSELFIYDSEKDLAPATAYENGR</sequence>
<evidence type="ECO:0000313" key="2">
    <source>
        <dbReference type="Proteomes" id="UP000246702"/>
    </source>
</evidence>
<dbReference type="STRING" id="1450535.A0A317WW98"/>
<reference evidence="1 2" key="1">
    <citation type="submission" date="2016-12" db="EMBL/GenBank/DDBJ databases">
        <title>The genomes of Aspergillus section Nigri reveals drivers in fungal speciation.</title>
        <authorList>
            <consortium name="DOE Joint Genome Institute"/>
            <person name="Vesth T.C."/>
            <person name="Nybo J."/>
            <person name="Theobald S."/>
            <person name="Brandl J."/>
            <person name="Frisvad J.C."/>
            <person name="Nielsen K.F."/>
            <person name="Lyhne E.K."/>
            <person name="Kogle M.E."/>
            <person name="Kuo A."/>
            <person name="Riley R."/>
            <person name="Clum A."/>
            <person name="Nolan M."/>
            <person name="Lipzen A."/>
            <person name="Salamov A."/>
            <person name="Henrissat B."/>
            <person name="Wiebenga A."/>
            <person name="De Vries R.P."/>
            <person name="Grigoriev I.V."/>
            <person name="Mortensen U.H."/>
            <person name="Andersen M.R."/>
            <person name="Baker S.E."/>
        </authorList>
    </citation>
    <scope>NUCLEOTIDE SEQUENCE [LARGE SCALE GENOMIC DNA]</scope>
    <source>
        <strain evidence="1 2">CBS 115572</strain>
    </source>
</reference>
<gene>
    <name evidence="1" type="ORF">BO94DRAFT_584602</name>
</gene>
<protein>
    <recommendedName>
        <fullName evidence="3">Actin-like ATPase domain-containing protein</fullName>
    </recommendedName>
</protein>
<name>A0A317WW98_9EURO</name>
<dbReference type="OrthoDB" id="2963168at2759"/>
<accession>A0A317WW98</accession>
<evidence type="ECO:0000313" key="1">
    <source>
        <dbReference type="EMBL" id="PWY90613.1"/>
    </source>
</evidence>
<comment type="caution">
    <text evidence="1">The sequence shown here is derived from an EMBL/GenBank/DDBJ whole genome shotgun (WGS) entry which is preliminary data.</text>
</comment>
<dbReference type="PANTHER" id="PTHR42749:SF1">
    <property type="entry name" value="CELL SHAPE-DETERMINING PROTEIN MREB"/>
    <property type="match status" value="1"/>
</dbReference>
<dbReference type="RefSeq" id="XP_025468991.1">
    <property type="nucleotide sequence ID" value="XM_025615639.1"/>
</dbReference>
<dbReference type="Gene3D" id="3.30.420.40">
    <property type="match status" value="2"/>
</dbReference>
<dbReference type="Proteomes" id="UP000246702">
    <property type="component" value="Unassembled WGS sequence"/>
</dbReference>
<dbReference type="Gene3D" id="3.90.640.10">
    <property type="entry name" value="Actin, Chain A, domain 4"/>
    <property type="match status" value="1"/>
</dbReference>
<dbReference type="SUPFAM" id="SSF53067">
    <property type="entry name" value="Actin-like ATPase domain"/>
    <property type="match status" value="2"/>
</dbReference>
<dbReference type="AlphaFoldDB" id="A0A317WW98"/>
<dbReference type="GeneID" id="37117782"/>
<keyword evidence="2" id="KW-1185">Reference proteome</keyword>
<evidence type="ECO:0008006" key="3">
    <source>
        <dbReference type="Google" id="ProtNLM"/>
    </source>
</evidence>
<proteinExistence type="predicted"/>
<dbReference type="EMBL" id="MSFK01000010">
    <property type="protein sequence ID" value="PWY90613.1"/>
    <property type="molecule type" value="Genomic_DNA"/>
</dbReference>
<dbReference type="CDD" id="cd10170">
    <property type="entry name" value="ASKHA_NBD_HSP70"/>
    <property type="match status" value="1"/>
</dbReference>